<dbReference type="AlphaFoldDB" id="A0A836C9Z8"/>
<feature type="chain" id="PRO_5032885286" evidence="9">
    <location>
        <begin position="25"/>
        <end position="1246"/>
    </location>
</feature>
<reference evidence="10" key="1">
    <citation type="submission" date="2021-02" db="EMBL/GenBank/DDBJ databases">
        <title>First Annotated Genome of the Yellow-green Alga Tribonema minus.</title>
        <authorList>
            <person name="Mahan K.M."/>
        </authorList>
    </citation>
    <scope>NUCLEOTIDE SEQUENCE</scope>
    <source>
        <strain evidence="10">UTEX B ZZ1240</strain>
    </source>
</reference>
<gene>
    <name evidence="10" type="ORF">JKP88DRAFT_329152</name>
</gene>
<evidence type="ECO:0000313" key="11">
    <source>
        <dbReference type="Proteomes" id="UP000664859"/>
    </source>
</evidence>
<feature type="transmembrane region" description="Helical" evidence="8">
    <location>
        <begin position="1178"/>
        <end position="1202"/>
    </location>
</feature>
<keyword evidence="4" id="KW-0964">Secreted</keyword>
<comment type="subcellular location">
    <subcellularLocation>
        <location evidence="1">Cell envelope</location>
    </subcellularLocation>
    <subcellularLocation>
        <location evidence="2">Cell outer membrane</location>
    </subcellularLocation>
    <subcellularLocation>
        <location evidence="3">Secreted</location>
    </subcellularLocation>
</comment>
<dbReference type="Gene3D" id="2.160.20.20">
    <property type="match status" value="1"/>
</dbReference>
<evidence type="ECO:0000256" key="9">
    <source>
        <dbReference type="SAM" id="SignalP"/>
    </source>
</evidence>
<name>A0A836C9Z8_9STRA</name>
<feature type="transmembrane region" description="Helical" evidence="8">
    <location>
        <begin position="889"/>
        <end position="911"/>
    </location>
</feature>
<dbReference type="InterPro" id="IPR003368">
    <property type="entry name" value="POMP_repeat"/>
</dbReference>
<feature type="transmembrane region" description="Helical" evidence="8">
    <location>
        <begin position="828"/>
        <end position="849"/>
    </location>
</feature>
<organism evidence="10 11">
    <name type="scientific">Tribonema minus</name>
    <dbReference type="NCBI Taxonomy" id="303371"/>
    <lineage>
        <taxon>Eukaryota</taxon>
        <taxon>Sar</taxon>
        <taxon>Stramenopiles</taxon>
        <taxon>Ochrophyta</taxon>
        <taxon>PX clade</taxon>
        <taxon>Xanthophyceae</taxon>
        <taxon>Tribonematales</taxon>
        <taxon>Tribonemataceae</taxon>
        <taxon>Tribonema</taxon>
    </lineage>
</organism>
<comment type="caution">
    <text evidence="10">The sequence shown here is derived from an EMBL/GenBank/DDBJ whole genome shotgun (WGS) entry which is preliminary data.</text>
</comment>
<dbReference type="InterPro" id="IPR012332">
    <property type="entry name" value="Autotransporter_pectin_lyase_C"/>
</dbReference>
<dbReference type="NCBIfam" id="TIGR01376">
    <property type="entry name" value="POMP_repeat"/>
    <property type="match status" value="2"/>
</dbReference>
<proteinExistence type="predicted"/>
<evidence type="ECO:0000256" key="3">
    <source>
        <dbReference type="ARBA" id="ARBA00004613"/>
    </source>
</evidence>
<feature type="transmembrane region" description="Helical" evidence="8">
    <location>
        <begin position="943"/>
        <end position="965"/>
    </location>
</feature>
<evidence type="ECO:0000256" key="6">
    <source>
        <dbReference type="ARBA" id="ARBA00023136"/>
    </source>
</evidence>
<keyword evidence="7" id="KW-0998">Cell outer membrane</keyword>
<keyword evidence="8" id="KW-0812">Transmembrane</keyword>
<dbReference type="SUPFAM" id="SSF51126">
    <property type="entry name" value="Pectin lyase-like"/>
    <property type="match status" value="2"/>
</dbReference>
<dbReference type="Proteomes" id="UP000664859">
    <property type="component" value="Unassembled WGS sequence"/>
</dbReference>
<accession>A0A836C9Z8</accession>
<keyword evidence="8" id="KW-1133">Transmembrane helix</keyword>
<dbReference type="PANTHER" id="PTHR11319">
    <property type="entry name" value="G PROTEIN-COUPLED RECEPTOR-RELATED"/>
    <property type="match status" value="1"/>
</dbReference>
<dbReference type="PANTHER" id="PTHR11319:SF35">
    <property type="entry name" value="OUTER MEMBRANE PROTEIN PMPC-RELATED"/>
    <property type="match status" value="1"/>
</dbReference>
<keyword evidence="11" id="KW-1185">Reference proteome</keyword>
<feature type="transmembrane region" description="Helical" evidence="8">
    <location>
        <begin position="1147"/>
        <end position="1166"/>
    </location>
</feature>
<dbReference type="EMBL" id="JAFCMP010000514">
    <property type="protein sequence ID" value="KAG5178585.1"/>
    <property type="molecule type" value="Genomic_DNA"/>
</dbReference>
<sequence length="1246" mass="132831">MRRTLSVTSLVPWALAALLIRASAAPVAPGCKAPPRVIDDHASVMKLTEAAACPDHTIKVKWRGFVNLTEPIIVAAGTSLDITGVGKEPAVISGGEKVRLIRVWRGASVTLSNLRLRDGFVEAGARDGGGAIRVSEGGQLSLEACQFWFNQDKGGAIYNDGGVFTCGNSAFASNTAKHSGGAIYNDGDFTCENSTFASNNADDGGAIYNDGGVFTCGNSTFASNTAKHSGGAIYNDGDFTCDNSTFASNNADDGGAIYNDGDFTCDDSTFASNEATNNDGGAIHNRGRFTCGNSAFASNTAASSGGAIANFEEFTCDDSTFASNTATGNGRHGAPEFSEMRGDVCALCGIDRSTSVLTARFGGIADWGGAFYNNDHFTCGNSTFAFNKANDGGAIYNLRDFTCDNSTSTPTQQQLRCTCCDFADTGGAVSMGALLQSSTSTLFTGTSSTSTSSSLHGFRNIMTLCHFTRNNASDGGAAYLSHNTDVYLIQSNFDDNNATHYGGSIMMEKGALVTCTESNFTRSKAIKGGAVYAVARSELDMSSVAIRYSDSHEDGAIFSAGNVSIDSSWLEHNSGGKGAAIYLAQDATGIIVDTTFLFNTATEAGGALHLEPLVTGHVDGCNFLNNTSPVGGALSLAPVDDTRIFNISDSVFTGNIASVGAGGAIVQQGKATVFGVDVGINTTFSNNVAQCCYDGMDSRYDLRCVDASTGYGTGWSCCSERQYLLVNATTGDHTCVTCDMIELNCTSIGITISELPLAAGYWRETFDQDKIRPCWNAGACTGDSTSLLVRTDVYCGEGYTGPYCAVCAPGYASLPGYRCVECTSSATAATITVLVVIALAILLLVWLLFSKSIGVGDVVDGAQVVGSVRPGLRLARIGVLLMQRFRIPIVVLQVLTQYISITGLTLPLQYLEFLRAVDFMSLDMQWLTSPGCAANIDFYGRLLIATLAPLAITALIFTPRFYVWIISRRRHAVASKLRQVVARDVNAFLVFTFLIFSGVSLTVFETFGCDKLHTGNFLRADYSLECDDDEGLHAKYSMYAAFMIAVYPVGIPVLYASILWRSAVKQRDRTQLPSSLASASSFLWRPYKGRAFYWEPVECLRRLMLAGLLVFIMPGKPGQSAVACLFAFCTVVVYDQIRPHQQAMDKWLYMLGYGILFSSMFTSLLMQGRWVEEGSQKAIGSLLIAMNVLLLVMALAQVGLVYRGVQTAAGPLRQNSLFDQYLRSSRSAVESTTAPVDDNSAPLPMS</sequence>
<evidence type="ECO:0000256" key="5">
    <source>
        <dbReference type="ARBA" id="ARBA00022729"/>
    </source>
</evidence>
<feature type="transmembrane region" description="Helical" evidence="8">
    <location>
        <begin position="985"/>
        <end position="1004"/>
    </location>
</feature>
<evidence type="ECO:0000256" key="2">
    <source>
        <dbReference type="ARBA" id="ARBA00004442"/>
    </source>
</evidence>
<dbReference type="OrthoDB" id="77931at2759"/>
<feature type="signal peptide" evidence="9">
    <location>
        <begin position="1"/>
        <end position="24"/>
    </location>
</feature>
<feature type="transmembrane region" description="Helical" evidence="8">
    <location>
        <begin position="1038"/>
        <end position="1060"/>
    </location>
</feature>
<keyword evidence="5 9" id="KW-0732">Signal</keyword>
<keyword evidence="6 8" id="KW-0472">Membrane</keyword>
<protein>
    <submittedName>
        <fullName evidence="10">Uncharacterized protein</fullName>
    </submittedName>
</protein>
<evidence type="ECO:0000256" key="8">
    <source>
        <dbReference type="SAM" id="Phobius"/>
    </source>
</evidence>
<dbReference type="InterPro" id="IPR006626">
    <property type="entry name" value="PbH1"/>
</dbReference>
<evidence type="ECO:0000313" key="10">
    <source>
        <dbReference type="EMBL" id="KAG5178585.1"/>
    </source>
</evidence>
<evidence type="ECO:0000256" key="4">
    <source>
        <dbReference type="ARBA" id="ARBA00022525"/>
    </source>
</evidence>
<evidence type="ECO:0000256" key="7">
    <source>
        <dbReference type="ARBA" id="ARBA00023237"/>
    </source>
</evidence>
<dbReference type="Pfam" id="PF02415">
    <property type="entry name" value="Chlam_PMP"/>
    <property type="match status" value="2"/>
</dbReference>
<evidence type="ECO:0000256" key="1">
    <source>
        <dbReference type="ARBA" id="ARBA00004196"/>
    </source>
</evidence>
<dbReference type="InterPro" id="IPR011050">
    <property type="entry name" value="Pectin_lyase_fold/virulence"/>
</dbReference>
<dbReference type="SMART" id="SM00710">
    <property type="entry name" value="PbH1"/>
    <property type="match status" value="7"/>
</dbReference>
<dbReference type="GO" id="GO:0005576">
    <property type="term" value="C:extracellular region"/>
    <property type="evidence" value="ECO:0007669"/>
    <property type="project" value="UniProtKB-SubCell"/>
</dbReference>